<dbReference type="EMBL" id="CAUJNA010000102">
    <property type="protein sequence ID" value="CAJ1371876.1"/>
    <property type="molecule type" value="Genomic_DNA"/>
</dbReference>
<accession>A0AA36HMH2</accession>
<dbReference type="GO" id="GO:0070403">
    <property type="term" value="F:NAD+ binding"/>
    <property type="evidence" value="ECO:0007669"/>
    <property type="project" value="InterPro"/>
</dbReference>
<dbReference type="GO" id="GO:0016740">
    <property type="term" value="F:transferase activity"/>
    <property type="evidence" value="ECO:0007669"/>
    <property type="project" value="UniProtKB-KW"/>
</dbReference>
<dbReference type="InterPro" id="IPR011051">
    <property type="entry name" value="RmlC_Cupin_sf"/>
</dbReference>
<keyword evidence="1" id="KW-0808">Transferase</keyword>
<dbReference type="Pfam" id="PF00190">
    <property type="entry name" value="Cupin_1"/>
    <property type="match status" value="2"/>
</dbReference>
<proteinExistence type="predicted"/>
<dbReference type="Gene3D" id="3.30.1600.10">
    <property type="entry name" value="SIR2/SIRT2 'Small Domain"/>
    <property type="match status" value="1"/>
</dbReference>
<dbReference type="InterPro" id="IPR026591">
    <property type="entry name" value="Sirtuin_cat_small_dom_sf"/>
</dbReference>
<dbReference type="Gene3D" id="2.60.120.10">
    <property type="entry name" value="Jelly Rolls"/>
    <property type="match status" value="2"/>
</dbReference>
<dbReference type="Pfam" id="PF02146">
    <property type="entry name" value="SIR2"/>
    <property type="match status" value="1"/>
</dbReference>
<dbReference type="SUPFAM" id="SSF52467">
    <property type="entry name" value="DHS-like NAD/FAD-binding domain"/>
    <property type="match status" value="1"/>
</dbReference>
<dbReference type="AlphaFoldDB" id="A0AA36HMH2"/>
<protein>
    <recommendedName>
        <fullName evidence="3">Cupin type-1 domain-containing protein</fullName>
    </recommendedName>
</protein>
<feature type="region of interest" description="Disordered" evidence="2">
    <location>
        <begin position="877"/>
        <end position="919"/>
    </location>
</feature>
<organism evidence="4 5">
    <name type="scientific">Effrenium voratum</name>
    <dbReference type="NCBI Taxonomy" id="2562239"/>
    <lineage>
        <taxon>Eukaryota</taxon>
        <taxon>Sar</taxon>
        <taxon>Alveolata</taxon>
        <taxon>Dinophyceae</taxon>
        <taxon>Suessiales</taxon>
        <taxon>Symbiodiniaceae</taxon>
        <taxon>Effrenium</taxon>
    </lineage>
</organism>
<dbReference type="SMART" id="SM00835">
    <property type="entry name" value="Cupin_1"/>
    <property type="match status" value="1"/>
</dbReference>
<feature type="domain" description="Cupin type-1" evidence="3">
    <location>
        <begin position="307"/>
        <end position="449"/>
    </location>
</feature>
<dbReference type="SUPFAM" id="SSF51182">
    <property type="entry name" value="RmlC-like cupins"/>
    <property type="match status" value="1"/>
</dbReference>
<evidence type="ECO:0000256" key="2">
    <source>
        <dbReference type="SAM" id="MobiDB-lite"/>
    </source>
</evidence>
<keyword evidence="5" id="KW-1185">Reference proteome</keyword>
<dbReference type="InterPro" id="IPR003000">
    <property type="entry name" value="Sirtuin"/>
</dbReference>
<comment type="caution">
    <text evidence="4">The sequence shown here is derived from an EMBL/GenBank/DDBJ whole genome shotgun (WGS) entry which is preliminary data.</text>
</comment>
<evidence type="ECO:0000259" key="3">
    <source>
        <dbReference type="SMART" id="SM00835"/>
    </source>
</evidence>
<evidence type="ECO:0000313" key="5">
    <source>
        <dbReference type="Proteomes" id="UP001178507"/>
    </source>
</evidence>
<gene>
    <name evidence="4" type="ORF">EVOR1521_LOCUS2085</name>
</gene>
<dbReference type="Gene3D" id="3.40.50.1220">
    <property type="entry name" value="TPP-binding domain"/>
    <property type="match status" value="1"/>
</dbReference>
<dbReference type="Proteomes" id="UP001178507">
    <property type="component" value="Unassembled WGS sequence"/>
</dbReference>
<name>A0AA36HMH2_9DINO</name>
<evidence type="ECO:0000313" key="4">
    <source>
        <dbReference type="EMBL" id="CAJ1371876.1"/>
    </source>
</evidence>
<dbReference type="InterPro" id="IPR006045">
    <property type="entry name" value="Cupin_1"/>
</dbReference>
<sequence length="919" mass="100719">MALLFVLPMMGSAQFAAVNSFEGISQAGVPFGSKEVPISQANGCDPRLLEEAGALGKYHLPFSDSTLGDGYWYPEICPNLTYHDGKGKNNSGYFARQTNACTWADGKSNMQYARLQNWCTGVVRAFHWHDDADEWGWVEKGNFTTWLTSPTGMPWEVSVADVTYGGVWYFPRNWAHTMVCNTPEAEGGCSVVLVFSSALAGTTGAHNLDKTLGQASENATGQDTDEVPAQALGVSVDDYRTAWLPHFRNATEDFSAEPSYFNSPQVAPMPEGYEAWSETLQSIPRTRVLPAAVEHQVEDLVTLERGVKLYQIRTQQFPFATTMSQERAVIPAGGFRRLLWLSNADGLMFVTKGSVRVQLQGGYAGVDYPLKANSKTHYTQDLQTWDLFYFPVGRAYWIQNLDTSNESEVITVFNVGSWHSIELREQLVPHIPEFMLKGSLSHVEANMNKFDKTLCQFNSNCANVTGKAPNDVCCPGGEGNHKCCEPLPPVYRKGAKLNGVQVKSQLRGTKSHDFDEVQYMQLPVQSSESAEAAEGAHLVGLCGLGLGNGGLLAYHDGSLEALAARLETALSRVGLELKGEACVQLRPVEGKTRRGAWRMGMRQELDCMMTVHDIRYRLTDGLKLRAGWEARDSSLCKCLRRAASELPDDIVQELWSKALIPQHPLTLLTSLFKLIGNITLNFITRLPSFDDDHIRINSVAVEFFSNSWYRWELTEPDGNCTKLPRGLGPFCSPLAAAAELLSGGQVLAFTGAGISKESGVPTYRDGDGLWTRYDAMEVSSLAGLAGEPAKVWAFEREFNEILSRCRGSGHQELAVAGQAFLVPSISWHRISCVKAGSGAAAMTCKEMFGTFAARSVPIWRRFATKVTLGRRQVRDDSQASAAALMPTSGTALSRSRESTRRAARPANNAAARGGGQVCA</sequence>
<reference evidence="4" key="1">
    <citation type="submission" date="2023-08" db="EMBL/GenBank/DDBJ databases">
        <authorList>
            <person name="Chen Y."/>
            <person name="Shah S."/>
            <person name="Dougan E. K."/>
            <person name="Thang M."/>
            <person name="Chan C."/>
        </authorList>
    </citation>
    <scope>NUCLEOTIDE SEQUENCE</scope>
</reference>
<dbReference type="InterPro" id="IPR014710">
    <property type="entry name" value="RmlC-like_jellyroll"/>
</dbReference>
<evidence type="ECO:0000256" key="1">
    <source>
        <dbReference type="ARBA" id="ARBA00022679"/>
    </source>
</evidence>
<dbReference type="InterPro" id="IPR029035">
    <property type="entry name" value="DHS-like_NAD/FAD-binding_dom"/>
</dbReference>